<dbReference type="AlphaFoldDB" id="A0A2S5KQD9"/>
<dbReference type="Proteomes" id="UP000238196">
    <property type="component" value="Unassembled WGS sequence"/>
</dbReference>
<name>A0A2S5KQD9_9PROT</name>
<accession>A0A2S5KQD9</accession>
<comment type="caution">
    <text evidence="1">The sequence shown here is derived from an EMBL/GenBank/DDBJ whole genome shotgun (WGS) entry which is preliminary data.</text>
</comment>
<dbReference type="InterPro" id="IPR020518">
    <property type="entry name" value="Tscrpt_reg_PrtN"/>
</dbReference>
<protein>
    <submittedName>
        <fullName evidence="1">Transcriptional regulator</fullName>
    </submittedName>
</protein>
<dbReference type="OrthoDB" id="6169231at2"/>
<dbReference type="EMBL" id="PRLP01000042">
    <property type="protein sequence ID" value="PPC76759.1"/>
    <property type="molecule type" value="Genomic_DNA"/>
</dbReference>
<reference evidence="1 2" key="1">
    <citation type="submission" date="2018-02" db="EMBL/GenBank/DDBJ databases">
        <title>novel marine gammaproteobacteria from coastal saline agro ecosystem.</title>
        <authorList>
            <person name="Krishnan R."/>
            <person name="Ramesh Kumar N."/>
        </authorList>
    </citation>
    <scope>NUCLEOTIDE SEQUENCE [LARGE SCALE GENOMIC DNA]</scope>
    <source>
        <strain evidence="1 2">228</strain>
    </source>
</reference>
<dbReference type="GO" id="GO:0006355">
    <property type="term" value="P:regulation of DNA-templated transcription"/>
    <property type="evidence" value="ECO:0007669"/>
    <property type="project" value="InterPro"/>
</dbReference>
<sequence length="108" mass="12351">MHNEQPPLRLQVAPRPETVELLYRSLGDVLVSAEVIRERYFRNLNAASFREAISKGHIPLPITTLYDSRKAPMFIDIRHFAAYIDAQAYAADEAQAQRPLATREEEDV</sequence>
<dbReference type="Pfam" id="PF11112">
    <property type="entry name" value="PyocinActivator"/>
    <property type="match status" value="1"/>
</dbReference>
<proteinExistence type="predicted"/>
<gene>
    <name evidence="1" type="ORF">C4K68_13940</name>
</gene>
<evidence type="ECO:0000313" key="2">
    <source>
        <dbReference type="Proteomes" id="UP000238196"/>
    </source>
</evidence>
<organism evidence="1 2">
    <name type="scientific">Proteobacteria bacterium 228</name>
    <dbReference type="NCBI Taxonomy" id="2083153"/>
    <lineage>
        <taxon>Bacteria</taxon>
        <taxon>Pseudomonadati</taxon>
        <taxon>Pseudomonadota</taxon>
    </lineage>
</organism>
<evidence type="ECO:0000313" key="1">
    <source>
        <dbReference type="EMBL" id="PPC76759.1"/>
    </source>
</evidence>